<evidence type="ECO:0000256" key="1">
    <source>
        <dbReference type="ARBA" id="ARBA00000900"/>
    </source>
</evidence>
<dbReference type="Proteomes" id="UP000316621">
    <property type="component" value="Chromosome 11"/>
</dbReference>
<feature type="domain" description="U-box" evidence="6">
    <location>
        <begin position="10"/>
        <end position="85"/>
    </location>
</feature>
<dbReference type="InterPro" id="IPR045210">
    <property type="entry name" value="RING-Ubox_PUB"/>
</dbReference>
<dbReference type="InterPro" id="IPR058678">
    <property type="entry name" value="ARM_PUB"/>
</dbReference>
<dbReference type="InterPro" id="IPR003613">
    <property type="entry name" value="Ubox_domain"/>
</dbReference>
<proteinExistence type="predicted"/>
<dbReference type="SUPFAM" id="SSF57850">
    <property type="entry name" value="RING/U-box"/>
    <property type="match status" value="1"/>
</dbReference>
<dbReference type="SMART" id="SM00504">
    <property type="entry name" value="Ubox"/>
    <property type="match status" value="1"/>
</dbReference>
<dbReference type="InterPro" id="IPR011989">
    <property type="entry name" value="ARM-like"/>
</dbReference>
<dbReference type="GO" id="GO:0061630">
    <property type="term" value="F:ubiquitin protein ligase activity"/>
    <property type="evidence" value="ECO:0007669"/>
    <property type="project" value="UniProtKB-UniRule"/>
</dbReference>
<evidence type="ECO:0000313" key="8">
    <source>
        <dbReference type="Proteomes" id="UP000316621"/>
    </source>
</evidence>
<dbReference type="InterPro" id="IPR045185">
    <property type="entry name" value="PUB22/23/24-like"/>
</dbReference>
<dbReference type="EC" id="2.3.2.27" evidence="5"/>
<dbReference type="PROSITE" id="PS51698">
    <property type="entry name" value="U_BOX"/>
    <property type="match status" value="1"/>
</dbReference>
<evidence type="ECO:0000256" key="4">
    <source>
        <dbReference type="ARBA" id="ARBA00022786"/>
    </source>
</evidence>
<name>A0A4Y7LB32_PAPSO</name>
<dbReference type="GO" id="GO:0016567">
    <property type="term" value="P:protein ubiquitination"/>
    <property type="evidence" value="ECO:0007669"/>
    <property type="project" value="UniProtKB-UniRule"/>
</dbReference>
<dbReference type="Pfam" id="PF25598">
    <property type="entry name" value="ARM_PUB"/>
    <property type="match status" value="1"/>
</dbReference>
<dbReference type="InterPro" id="IPR016024">
    <property type="entry name" value="ARM-type_fold"/>
</dbReference>
<dbReference type="EMBL" id="CM010725">
    <property type="protein sequence ID" value="RZC82693.1"/>
    <property type="molecule type" value="Genomic_DNA"/>
</dbReference>
<protein>
    <recommendedName>
        <fullName evidence="5 6">U-box domain-containing protein</fullName>
        <ecNumber evidence="5">2.3.2.27</ecNumber>
    </recommendedName>
    <alternativeName>
        <fullName evidence="5">RING-type E3 ubiquitin transferase PUB</fullName>
    </alternativeName>
</protein>
<organism evidence="7 8">
    <name type="scientific">Papaver somniferum</name>
    <name type="common">Opium poppy</name>
    <dbReference type="NCBI Taxonomy" id="3469"/>
    <lineage>
        <taxon>Eukaryota</taxon>
        <taxon>Viridiplantae</taxon>
        <taxon>Streptophyta</taxon>
        <taxon>Embryophyta</taxon>
        <taxon>Tracheophyta</taxon>
        <taxon>Spermatophyta</taxon>
        <taxon>Magnoliopsida</taxon>
        <taxon>Ranunculales</taxon>
        <taxon>Papaveraceae</taxon>
        <taxon>Papaveroideae</taxon>
        <taxon>Papaver</taxon>
    </lineage>
</organism>
<comment type="pathway">
    <text evidence="2 5">Protein modification; protein ubiquitination.</text>
</comment>
<dbReference type="Pfam" id="PF04564">
    <property type="entry name" value="U-box"/>
    <property type="match status" value="1"/>
</dbReference>
<accession>A0A4Y7LB32</accession>
<keyword evidence="4 5" id="KW-0833">Ubl conjugation pathway</keyword>
<dbReference type="Gene3D" id="3.30.40.10">
    <property type="entry name" value="Zinc/RING finger domain, C3HC4 (zinc finger)"/>
    <property type="match status" value="1"/>
</dbReference>
<dbReference type="AlphaFoldDB" id="A0A4Y7LB32"/>
<comment type="catalytic activity">
    <reaction evidence="1 5">
        <text>S-ubiquitinyl-[E2 ubiquitin-conjugating enzyme]-L-cysteine + [acceptor protein]-L-lysine = [E2 ubiquitin-conjugating enzyme]-L-cysteine + N(6)-ubiquitinyl-[acceptor protein]-L-lysine.</text>
        <dbReference type="EC" id="2.3.2.27"/>
    </reaction>
</comment>
<evidence type="ECO:0000256" key="3">
    <source>
        <dbReference type="ARBA" id="ARBA00022679"/>
    </source>
</evidence>
<sequence>MEKKPDPEMEIPLYFRCPISMEVMKNPVTISTGLSYERKNIENWFNVYKKKTCPATMQILQNFDATPNHTLQRLILVWQERESKAIDNHPSSSISIKHDELVSLLTTIESTPFKVSSLKKLRSCIELGFEVRLDFVHLGGIEVLSRIITQVLIDRSDFITFRACEEALGVLYQLPISDDASMDLLSKPECMKAMAIMLQHGSAEARYHTVTIFRNMSKVEYNWNLVVQDQGMDLFKSLLELVSDEIYTKASSCALDVLIDILSSSKQTRLKAIEAGAICVLIELLPDSNKSICERMLLIIKLLCECAEGRLAFVDHKLGIAALSKKILRVSICATKLGVKILWLLSSFHPKEKVIEDMLMFGSVKKILGLLHIEGQSSTKDNAVKIIKMHGNSWNKYPCFPSELKDYLRLAQDSN</sequence>
<dbReference type="PANTHER" id="PTHR22849:SF23">
    <property type="entry name" value="U-BOX DOMAIN-CONTAINING PROTEIN"/>
    <property type="match status" value="1"/>
</dbReference>
<dbReference type="InterPro" id="IPR013083">
    <property type="entry name" value="Znf_RING/FYVE/PHD"/>
</dbReference>
<reference evidence="7 8" key="1">
    <citation type="journal article" date="2018" name="Science">
        <title>The opium poppy genome and morphinan production.</title>
        <authorList>
            <person name="Guo L."/>
            <person name="Winzer T."/>
            <person name="Yang X."/>
            <person name="Li Y."/>
            <person name="Ning Z."/>
            <person name="He Z."/>
            <person name="Teodor R."/>
            <person name="Lu Y."/>
            <person name="Bowser T.A."/>
            <person name="Graham I.A."/>
            <person name="Ye K."/>
        </authorList>
    </citation>
    <scope>NUCLEOTIDE SEQUENCE [LARGE SCALE GENOMIC DNA]</scope>
    <source>
        <strain evidence="8">cv. HN1</strain>
        <tissue evidence="7">Leaves</tissue>
    </source>
</reference>
<evidence type="ECO:0000256" key="5">
    <source>
        <dbReference type="RuleBase" id="RU369093"/>
    </source>
</evidence>
<evidence type="ECO:0000256" key="2">
    <source>
        <dbReference type="ARBA" id="ARBA00004906"/>
    </source>
</evidence>
<dbReference type="PANTHER" id="PTHR22849">
    <property type="entry name" value="WDSAM1 PROTEIN"/>
    <property type="match status" value="1"/>
</dbReference>
<comment type="function">
    <text evidence="5">Functions as an E3 ubiquitin ligase.</text>
</comment>
<evidence type="ECO:0000259" key="6">
    <source>
        <dbReference type="PROSITE" id="PS51698"/>
    </source>
</evidence>
<dbReference type="Gramene" id="RZC82693">
    <property type="protein sequence ID" value="RZC82693"/>
    <property type="gene ID" value="C5167_045480"/>
</dbReference>
<dbReference type="OrthoDB" id="10064100at2759"/>
<dbReference type="Gene3D" id="1.25.10.10">
    <property type="entry name" value="Leucine-rich Repeat Variant"/>
    <property type="match status" value="1"/>
</dbReference>
<dbReference type="UniPathway" id="UPA00143"/>
<dbReference type="SUPFAM" id="SSF48371">
    <property type="entry name" value="ARM repeat"/>
    <property type="match status" value="1"/>
</dbReference>
<keyword evidence="8" id="KW-1185">Reference proteome</keyword>
<gene>
    <name evidence="7" type="ORF">C5167_045480</name>
</gene>
<dbReference type="CDD" id="cd16664">
    <property type="entry name" value="RING-Ubox_PUB"/>
    <property type="match status" value="1"/>
</dbReference>
<dbReference type="OMA" id="SKCERML"/>
<evidence type="ECO:0000313" key="7">
    <source>
        <dbReference type="EMBL" id="RZC82693.1"/>
    </source>
</evidence>
<keyword evidence="3 5" id="KW-0808">Transferase</keyword>